<evidence type="ECO:0000313" key="2">
    <source>
        <dbReference type="EMBL" id="MEN7550295.1"/>
    </source>
</evidence>
<accession>A0AAW9SEV1</accession>
<feature type="compositionally biased region" description="Basic and acidic residues" evidence="1">
    <location>
        <begin position="8"/>
        <end position="18"/>
    </location>
</feature>
<dbReference type="RefSeq" id="WP_346823076.1">
    <property type="nucleotide sequence ID" value="NZ_JBDKWZ010000013.1"/>
</dbReference>
<evidence type="ECO:0000313" key="3">
    <source>
        <dbReference type="Proteomes" id="UP001403385"/>
    </source>
</evidence>
<dbReference type="AlphaFoldDB" id="A0AAW9SEV1"/>
<sequence>MKFSYQSDNDHRNKKEKQPSLQGSYRFHNLMRTSSKKEVTRLVFYRIENITKEVKVMKKLILVLTFQGNK</sequence>
<proteinExistence type="predicted"/>
<reference evidence="2 3" key="1">
    <citation type="submission" date="2024-04" db="EMBL/GenBank/DDBJ databases">
        <title>Novel genus in family Flammeovirgaceae.</title>
        <authorList>
            <person name="Nguyen T.H."/>
            <person name="Vuong T.Q."/>
            <person name="Le H."/>
            <person name="Kim S.-G."/>
        </authorList>
    </citation>
    <scope>NUCLEOTIDE SEQUENCE [LARGE SCALE GENOMIC DNA]</scope>
    <source>
        <strain evidence="2 3">JCM 23209</strain>
    </source>
</reference>
<organism evidence="2 3">
    <name type="scientific">Rapidithrix thailandica</name>
    <dbReference type="NCBI Taxonomy" id="413964"/>
    <lineage>
        <taxon>Bacteria</taxon>
        <taxon>Pseudomonadati</taxon>
        <taxon>Bacteroidota</taxon>
        <taxon>Cytophagia</taxon>
        <taxon>Cytophagales</taxon>
        <taxon>Flammeovirgaceae</taxon>
        <taxon>Rapidithrix</taxon>
    </lineage>
</organism>
<gene>
    <name evidence="2" type="ORF">AAG747_20415</name>
</gene>
<name>A0AAW9SEV1_9BACT</name>
<evidence type="ECO:0000256" key="1">
    <source>
        <dbReference type="SAM" id="MobiDB-lite"/>
    </source>
</evidence>
<dbReference type="Proteomes" id="UP001403385">
    <property type="component" value="Unassembled WGS sequence"/>
</dbReference>
<dbReference type="EMBL" id="JBDKWZ010000013">
    <property type="protein sequence ID" value="MEN7550295.1"/>
    <property type="molecule type" value="Genomic_DNA"/>
</dbReference>
<comment type="caution">
    <text evidence="2">The sequence shown here is derived from an EMBL/GenBank/DDBJ whole genome shotgun (WGS) entry which is preliminary data.</text>
</comment>
<protein>
    <submittedName>
        <fullName evidence="2">Uncharacterized protein</fullName>
    </submittedName>
</protein>
<feature type="region of interest" description="Disordered" evidence="1">
    <location>
        <begin position="1"/>
        <end position="24"/>
    </location>
</feature>
<keyword evidence="3" id="KW-1185">Reference proteome</keyword>